<proteinExistence type="predicted"/>
<accession>A0ABC8L430</accession>
<organism evidence="1 2">
    <name type="scientific">Eruca vesicaria subsp. sativa</name>
    <name type="common">Garden rocket</name>
    <name type="synonym">Eruca sativa</name>
    <dbReference type="NCBI Taxonomy" id="29727"/>
    <lineage>
        <taxon>Eukaryota</taxon>
        <taxon>Viridiplantae</taxon>
        <taxon>Streptophyta</taxon>
        <taxon>Embryophyta</taxon>
        <taxon>Tracheophyta</taxon>
        <taxon>Spermatophyta</taxon>
        <taxon>Magnoliopsida</taxon>
        <taxon>eudicotyledons</taxon>
        <taxon>Gunneridae</taxon>
        <taxon>Pentapetalae</taxon>
        <taxon>rosids</taxon>
        <taxon>malvids</taxon>
        <taxon>Brassicales</taxon>
        <taxon>Brassicaceae</taxon>
        <taxon>Brassiceae</taxon>
        <taxon>Eruca</taxon>
    </lineage>
</organism>
<protein>
    <submittedName>
        <fullName evidence="1">Uncharacterized protein</fullName>
    </submittedName>
</protein>
<comment type="caution">
    <text evidence="1">The sequence shown here is derived from an EMBL/GenBank/DDBJ whole genome shotgun (WGS) entry which is preliminary data.</text>
</comment>
<dbReference type="AlphaFoldDB" id="A0ABC8L430"/>
<evidence type="ECO:0000313" key="2">
    <source>
        <dbReference type="Proteomes" id="UP001642260"/>
    </source>
</evidence>
<reference evidence="1 2" key="1">
    <citation type="submission" date="2022-03" db="EMBL/GenBank/DDBJ databases">
        <authorList>
            <person name="Macdonald S."/>
            <person name="Ahmed S."/>
            <person name="Newling K."/>
        </authorList>
    </citation>
    <scope>NUCLEOTIDE SEQUENCE [LARGE SCALE GENOMIC DNA]</scope>
</reference>
<dbReference type="Proteomes" id="UP001642260">
    <property type="component" value="Unassembled WGS sequence"/>
</dbReference>
<evidence type="ECO:0000313" key="1">
    <source>
        <dbReference type="EMBL" id="CAH8364483.1"/>
    </source>
</evidence>
<sequence>MPSGVTVLWKLAFRYPFFRKLTAIAARYGFDPMVFMENAGVLKVDADGKPIALYHDHKHSHMTTGVKIGRYLSLLHSHIVRLDLLKYPAQKKLKPSSMKMIMDSNW</sequence>
<name>A0ABC8L430_ERUVS</name>
<gene>
    <name evidence="1" type="ORF">ERUC_LOCUS30157</name>
</gene>
<dbReference type="EMBL" id="CAKOAT010386266">
    <property type="protein sequence ID" value="CAH8364483.1"/>
    <property type="molecule type" value="Genomic_DNA"/>
</dbReference>
<keyword evidence="2" id="KW-1185">Reference proteome</keyword>